<comment type="pathway">
    <text evidence="3">Amino-acid biosynthesis; L-isoleucine biosynthesis; L-isoleucine from 2-oxobutanoate: step 4/4.</text>
</comment>
<evidence type="ECO:0000313" key="15">
    <source>
        <dbReference type="Proteomes" id="UP000053235"/>
    </source>
</evidence>
<dbReference type="Pfam" id="PF01063">
    <property type="entry name" value="Aminotran_4"/>
    <property type="match status" value="1"/>
</dbReference>
<evidence type="ECO:0000256" key="6">
    <source>
        <dbReference type="ARBA" id="ARBA00009320"/>
    </source>
</evidence>
<dbReference type="FunFam" id="3.20.10.10:FF:000002">
    <property type="entry name" value="D-alanine aminotransferase"/>
    <property type="match status" value="1"/>
</dbReference>
<dbReference type="CDD" id="cd01558">
    <property type="entry name" value="D-AAT_like"/>
    <property type="match status" value="1"/>
</dbReference>
<organism evidence="14 15">
    <name type="scientific">Roseibium alexandrii</name>
    <dbReference type="NCBI Taxonomy" id="388408"/>
    <lineage>
        <taxon>Bacteria</taxon>
        <taxon>Pseudomonadati</taxon>
        <taxon>Pseudomonadota</taxon>
        <taxon>Alphaproteobacteria</taxon>
        <taxon>Hyphomicrobiales</taxon>
        <taxon>Stappiaceae</taxon>
        <taxon>Roseibium</taxon>
    </lineage>
</organism>
<comment type="catalytic activity">
    <reaction evidence="13">
        <text>L-leucine + 2-oxoglutarate = 4-methyl-2-oxopentanoate + L-glutamate</text>
        <dbReference type="Rhea" id="RHEA:18321"/>
        <dbReference type="ChEBI" id="CHEBI:16810"/>
        <dbReference type="ChEBI" id="CHEBI:17865"/>
        <dbReference type="ChEBI" id="CHEBI:29985"/>
        <dbReference type="ChEBI" id="CHEBI:57427"/>
        <dbReference type="EC" id="2.6.1.42"/>
    </reaction>
</comment>
<accession>A0A0M6ZS88</accession>
<evidence type="ECO:0000256" key="2">
    <source>
        <dbReference type="ARBA" id="ARBA00003109"/>
    </source>
</evidence>
<keyword evidence="10" id="KW-0100">Branched-chain amino acid biosynthesis</keyword>
<protein>
    <recommendedName>
        <fullName evidence="8">Probable branched-chain-amino-acid aminotransferase</fullName>
        <ecNumber evidence="7">2.6.1.42</ecNumber>
    </recommendedName>
</protein>
<comment type="similarity">
    <text evidence="6">Belongs to the class-IV pyridoxal-phosphate-dependent aminotransferase family.</text>
</comment>
<keyword evidence="9" id="KW-0663">Pyridoxal phosphate</keyword>
<sequence>MSRIAYVNGQYVQHSEAAVHIEDRGYQFADGVYEVCEVWNNQIVDMPRHLDRLGRSLSELSIDWPMSRPAVEFVLRQVVRRNKVRNGLVYIQVTRGVSKRDHFFPPANVAPSIVVTARSSNPAAVNAQAEAGISVFSYPENRWPRVDIKTVALLPNVLAKQSAKERGGKEAWYVDADGNVTEGGSTNAWIVTKDGKLITRPAESGILRGITRTAILDLVEREGLSFEERPFSLEEAYDAKEAFVTAATNIAMPVVRIDDKVIGNGHPGSVATRLRELFHTATDLKVV</sequence>
<comment type="pathway">
    <text evidence="4">Amino-acid biosynthesis; L-valine biosynthesis; L-valine from pyruvate: step 4/4.</text>
</comment>
<keyword evidence="10" id="KW-0028">Amino-acid biosynthesis</keyword>
<evidence type="ECO:0000256" key="4">
    <source>
        <dbReference type="ARBA" id="ARBA00004931"/>
    </source>
</evidence>
<proteinExistence type="inferred from homology"/>
<gene>
    <name evidence="14" type="primary">dat</name>
    <name evidence="14" type="ORF">LAX5112_00246</name>
</gene>
<dbReference type="AlphaFoldDB" id="A0A0M6ZS88"/>
<dbReference type="Gene3D" id="3.30.470.10">
    <property type="match status" value="1"/>
</dbReference>
<comment type="pathway">
    <text evidence="5">Amino-acid biosynthesis; L-leucine biosynthesis; L-leucine from 3-methyl-2-oxobutanoate: step 4/4.</text>
</comment>
<dbReference type="GO" id="GO:0052655">
    <property type="term" value="F:L-valine-2-oxoglutarate transaminase activity"/>
    <property type="evidence" value="ECO:0007669"/>
    <property type="project" value="RHEA"/>
</dbReference>
<keyword evidence="14" id="KW-0032">Aminotransferase</keyword>
<dbReference type="InterPro" id="IPR043131">
    <property type="entry name" value="BCAT-like_N"/>
</dbReference>
<keyword evidence="14" id="KW-0808">Transferase</keyword>
<evidence type="ECO:0000256" key="7">
    <source>
        <dbReference type="ARBA" id="ARBA00013053"/>
    </source>
</evidence>
<evidence type="ECO:0000256" key="10">
    <source>
        <dbReference type="ARBA" id="ARBA00023304"/>
    </source>
</evidence>
<name>A0A0M6ZS88_9HYPH</name>
<evidence type="ECO:0000313" key="14">
    <source>
        <dbReference type="EMBL" id="CTQ64293.1"/>
    </source>
</evidence>
<dbReference type="InterPro" id="IPR050571">
    <property type="entry name" value="Class-IV_PLP-Dep_Aminotrnsfr"/>
</dbReference>
<evidence type="ECO:0000256" key="9">
    <source>
        <dbReference type="ARBA" id="ARBA00022898"/>
    </source>
</evidence>
<dbReference type="SUPFAM" id="SSF56752">
    <property type="entry name" value="D-aminoacid aminotransferase-like PLP-dependent enzymes"/>
    <property type="match status" value="1"/>
</dbReference>
<keyword evidence="15" id="KW-1185">Reference proteome</keyword>
<dbReference type="GO" id="GO:0008652">
    <property type="term" value="P:amino acid biosynthetic process"/>
    <property type="evidence" value="ECO:0007669"/>
    <property type="project" value="UniProtKB-ARBA"/>
</dbReference>
<evidence type="ECO:0000256" key="3">
    <source>
        <dbReference type="ARBA" id="ARBA00004824"/>
    </source>
</evidence>
<evidence type="ECO:0000256" key="8">
    <source>
        <dbReference type="ARBA" id="ARBA00014472"/>
    </source>
</evidence>
<dbReference type="GO" id="GO:0052654">
    <property type="term" value="F:L-leucine-2-oxoglutarate transaminase activity"/>
    <property type="evidence" value="ECO:0007669"/>
    <property type="project" value="RHEA"/>
</dbReference>
<evidence type="ECO:0000256" key="13">
    <source>
        <dbReference type="ARBA" id="ARBA00049229"/>
    </source>
</evidence>
<evidence type="ECO:0000256" key="11">
    <source>
        <dbReference type="ARBA" id="ARBA00048212"/>
    </source>
</evidence>
<dbReference type="InterPro" id="IPR036038">
    <property type="entry name" value="Aminotransferase-like"/>
</dbReference>
<dbReference type="InterPro" id="IPR043132">
    <property type="entry name" value="BCAT-like_C"/>
</dbReference>
<dbReference type="EC" id="2.6.1.42" evidence="7"/>
<reference evidence="15" key="1">
    <citation type="submission" date="2015-07" db="EMBL/GenBank/DDBJ databases">
        <authorList>
            <person name="Rodrigo-Torres Lidia"/>
            <person name="Arahal R.David."/>
        </authorList>
    </citation>
    <scope>NUCLEOTIDE SEQUENCE [LARGE SCALE GENOMIC DNA]</scope>
    <source>
        <strain evidence="15">CECT 5112</strain>
    </source>
</reference>
<dbReference type="RefSeq" id="WP_055670234.1">
    <property type="nucleotide sequence ID" value="NZ_CXWD01000001.1"/>
</dbReference>
<dbReference type="GO" id="GO:0009082">
    <property type="term" value="P:branched-chain amino acid biosynthetic process"/>
    <property type="evidence" value="ECO:0007669"/>
    <property type="project" value="UniProtKB-KW"/>
</dbReference>
<dbReference type="PANTHER" id="PTHR42743">
    <property type="entry name" value="AMINO-ACID AMINOTRANSFERASE"/>
    <property type="match status" value="1"/>
</dbReference>
<dbReference type="PANTHER" id="PTHR42743:SF11">
    <property type="entry name" value="AMINODEOXYCHORISMATE LYASE"/>
    <property type="match status" value="1"/>
</dbReference>
<comment type="catalytic activity">
    <reaction evidence="11">
        <text>L-valine + 2-oxoglutarate = 3-methyl-2-oxobutanoate + L-glutamate</text>
        <dbReference type="Rhea" id="RHEA:24813"/>
        <dbReference type="ChEBI" id="CHEBI:11851"/>
        <dbReference type="ChEBI" id="CHEBI:16810"/>
        <dbReference type="ChEBI" id="CHEBI:29985"/>
        <dbReference type="ChEBI" id="CHEBI:57762"/>
        <dbReference type="EC" id="2.6.1.42"/>
    </reaction>
</comment>
<dbReference type="Gene3D" id="3.20.10.10">
    <property type="entry name" value="D-amino Acid Aminotransferase, subunit A, domain 2"/>
    <property type="match status" value="1"/>
</dbReference>
<comment type="cofactor">
    <cofactor evidence="1">
        <name>pyridoxal 5'-phosphate</name>
        <dbReference type="ChEBI" id="CHEBI:597326"/>
    </cofactor>
</comment>
<evidence type="ECO:0000256" key="12">
    <source>
        <dbReference type="ARBA" id="ARBA00048798"/>
    </source>
</evidence>
<dbReference type="GO" id="GO:0052656">
    <property type="term" value="F:L-isoleucine-2-oxoglutarate transaminase activity"/>
    <property type="evidence" value="ECO:0007669"/>
    <property type="project" value="RHEA"/>
</dbReference>
<dbReference type="STRING" id="388408.LAX5112_00246"/>
<dbReference type="EMBL" id="CXWD01000001">
    <property type="protein sequence ID" value="CTQ64293.1"/>
    <property type="molecule type" value="Genomic_DNA"/>
</dbReference>
<comment type="catalytic activity">
    <reaction evidence="12">
        <text>L-isoleucine + 2-oxoglutarate = (S)-3-methyl-2-oxopentanoate + L-glutamate</text>
        <dbReference type="Rhea" id="RHEA:24801"/>
        <dbReference type="ChEBI" id="CHEBI:16810"/>
        <dbReference type="ChEBI" id="CHEBI:29985"/>
        <dbReference type="ChEBI" id="CHEBI:35146"/>
        <dbReference type="ChEBI" id="CHEBI:58045"/>
        <dbReference type="EC" id="2.6.1.42"/>
    </reaction>
</comment>
<dbReference type="Proteomes" id="UP000053235">
    <property type="component" value="Unassembled WGS sequence"/>
</dbReference>
<evidence type="ECO:0000256" key="1">
    <source>
        <dbReference type="ARBA" id="ARBA00001933"/>
    </source>
</evidence>
<dbReference type="GO" id="GO:0005829">
    <property type="term" value="C:cytosol"/>
    <property type="evidence" value="ECO:0007669"/>
    <property type="project" value="TreeGrafter"/>
</dbReference>
<dbReference type="NCBIfam" id="NF005209">
    <property type="entry name" value="PRK06680.1"/>
    <property type="match status" value="1"/>
</dbReference>
<comment type="function">
    <text evidence="2">Acts on leucine, isoleucine and valine.</text>
</comment>
<dbReference type="OrthoDB" id="9805628at2"/>
<dbReference type="InterPro" id="IPR001544">
    <property type="entry name" value="Aminotrans_IV"/>
</dbReference>
<evidence type="ECO:0000256" key="5">
    <source>
        <dbReference type="ARBA" id="ARBA00005072"/>
    </source>
</evidence>